<keyword evidence="3" id="KW-0804">Transcription</keyword>
<dbReference type="GO" id="GO:0097367">
    <property type="term" value="F:carbohydrate derivative binding"/>
    <property type="evidence" value="ECO:0007669"/>
    <property type="project" value="InterPro"/>
</dbReference>
<dbReference type="PROSITE" id="PS51464">
    <property type="entry name" value="SIS"/>
    <property type="match status" value="1"/>
</dbReference>
<evidence type="ECO:0000256" key="1">
    <source>
        <dbReference type="ARBA" id="ARBA00023015"/>
    </source>
</evidence>
<sequence length="290" mass="30592">MEDAVTWSAPQDAPPTVRIAAHRSTMLPSERRVADAIAAQPATLVELTAQELAERIGVARTTVIRASQSLGYAGYTQLRLALTKELARSVPAPRTVGEGMLGRLRADVEELASGLHRLASTLDEASMQRAVELVAAAPRVLVFGSGLSATIAEDLSMRLTGIGRTAEYLLDPISQQIAAVQLRDGDVALLVSGSGATQSSLAAARAVAESQGSLVLITSFARSPIAELADVRLVVGPVQQGFRDELVRRTRVPHSILVEFLVDRVGEALGPEAAAMHLRAIGILADNIGE</sequence>
<dbReference type="EMBL" id="BSUL01000001">
    <property type="protein sequence ID" value="GMA28369.1"/>
    <property type="molecule type" value="Genomic_DNA"/>
</dbReference>
<dbReference type="Proteomes" id="UP001157160">
    <property type="component" value="Unassembled WGS sequence"/>
</dbReference>
<dbReference type="Pfam" id="PF01380">
    <property type="entry name" value="SIS"/>
    <property type="match status" value="1"/>
</dbReference>
<evidence type="ECO:0000256" key="3">
    <source>
        <dbReference type="ARBA" id="ARBA00023163"/>
    </source>
</evidence>
<dbReference type="InterPro" id="IPR035472">
    <property type="entry name" value="RpiR-like_SIS"/>
</dbReference>
<dbReference type="SUPFAM" id="SSF53697">
    <property type="entry name" value="SIS domain"/>
    <property type="match status" value="1"/>
</dbReference>
<evidence type="ECO:0000259" key="5">
    <source>
        <dbReference type="PROSITE" id="PS51464"/>
    </source>
</evidence>
<protein>
    <submittedName>
        <fullName evidence="6">Transcriptional regulator</fullName>
    </submittedName>
</protein>
<feature type="domain" description="SIS" evidence="5">
    <location>
        <begin position="130"/>
        <end position="271"/>
    </location>
</feature>
<gene>
    <name evidence="6" type="ORF">GCM10025874_16220</name>
</gene>
<keyword evidence="2" id="KW-0238">DNA-binding</keyword>
<feature type="domain" description="HTH rpiR-type" evidence="4">
    <location>
        <begin position="13"/>
        <end position="89"/>
    </location>
</feature>
<keyword evidence="1" id="KW-0805">Transcription regulation</keyword>
<dbReference type="InterPro" id="IPR000281">
    <property type="entry name" value="HTH_RpiR"/>
</dbReference>
<evidence type="ECO:0000313" key="7">
    <source>
        <dbReference type="Proteomes" id="UP001157160"/>
    </source>
</evidence>
<dbReference type="InterPro" id="IPR001347">
    <property type="entry name" value="SIS_dom"/>
</dbReference>
<dbReference type="InterPro" id="IPR046348">
    <property type="entry name" value="SIS_dom_sf"/>
</dbReference>
<evidence type="ECO:0000259" key="4">
    <source>
        <dbReference type="PROSITE" id="PS51071"/>
    </source>
</evidence>
<dbReference type="PANTHER" id="PTHR30514:SF1">
    <property type="entry name" value="HTH-TYPE TRANSCRIPTIONAL REGULATOR HEXR-RELATED"/>
    <property type="match status" value="1"/>
</dbReference>
<dbReference type="InterPro" id="IPR047640">
    <property type="entry name" value="RpiR-like"/>
</dbReference>
<dbReference type="GO" id="GO:0003700">
    <property type="term" value="F:DNA-binding transcription factor activity"/>
    <property type="evidence" value="ECO:0007669"/>
    <property type="project" value="InterPro"/>
</dbReference>
<keyword evidence="7" id="KW-1185">Reference proteome</keyword>
<name>A0AA37UGA5_9MICO</name>
<dbReference type="PROSITE" id="PS51071">
    <property type="entry name" value="HTH_RPIR"/>
    <property type="match status" value="1"/>
</dbReference>
<dbReference type="GO" id="GO:1901135">
    <property type="term" value="P:carbohydrate derivative metabolic process"/>
    <property type="evidence" value="ECO:0007669"/>
    <property type="project" value="InterPro"/>
</dbReference>
<accession>A0AA37UGA5</accession>
<dbReference type="GO" id="GO:0003677">
    <property type="term" value="F:DNA binding"/>
    <property type="evidence" value="ECO:0007669"/>
    <property type="project" value="UniProtKB-KW"/>
</dbReference>
<dbReference type="Gene3D" id="1.10.10.10">
    <property type="entry name" value="Winged helix-like DNA-binding domain superfamily/Winged helix DNA-binding domain"/>
    <property type="match status" value="1"/>
</dbReference>
<dbReference type="CDD" id="cd05013">
    <property type="entry name" value="SIS_RpiR"/>
    <property type="match status" value="1"/>
</dbReference>
<dbReference type="Gene3D" id="3.40.50.10490">
    <property type="entry name" value="Glucose-6-phosphate isomerase like protein, domain 1"/>
    <property type="match status" value="1"/>
</dbReference>
<dbReference type="SUPFAM" id="SSF46689">
    <property type="entry name" value="Homeodomain-like"/>
    <property type="match status" value="1"/>
</dbReference>
<dbReference type="PANTHER" id="PTHR30514">
    <property type="entry name" value="GLUCOKINASE"/>
    <property type="match status" value="1"/>
</dbReference>
<reference evidence="6 7" key="1">
    <citation type="journal article" date="2014" name="Int. J. Syst. Evol. Microbiol.">
        <title>Complete genome sequence of Corynebacterium casei LMG S-19264T (=DSM 44701T), isolated from a smear-ripened cheese.</title>
        <authorList>
            <consortium name="US DOE Joint Genome Institute (JGI-PGF)"/>
            <person name="Walter F."/>
            <person name="Albersmeier A."/>
            <person name="Kalinowski J."/>
            <person name="Ruckert C."/>
        </authorList>
    </citation>
    <scope>NUCLEOTIDE SEQUENCE [LARGE SCALE GENOMIC DNA]</scope>
    <source>
        <strain evidence="6 7">NBRC 112289</strain>
    </source>
</reference>
<dbReference type="Pfam" id="PF01418">
    <property type="entry name" value="HTH_6"/>
    <property type="match status" value="1"/>
</dbReference>
<evidence type="ECO:0000313" key="6">
    <source>
        <dbReference type="EMBL" id="GMA28369.1"/>
    </source>
</evidence>
<dbReference type="InterPro" id="IPR036388">
    <property type="entry name" value="WH-like_DNA-bd_sf"/>
</dbReference>
<organism evidence="6 7">
    <name type="scientific">Arenivirga flava</name>
    <dbReference type="NCBI Taxonomy" id="1930060"/>
    <lineage>
        <taxon>Bacteria</taxon>
        <taxon>Bacillati</taxon>
        <taxon>Actinomycetota</taxon>
        <taxon>Actinomycetes</taxon>
        <taxon>Micrococcales</taxon>
        <taxon>Microbacteriaceae</taxon>
        <taxon>Arenivirga</taxon>
    </lineage>
</organism>
<evidence type="ECO:0000256" key="2">
    <source>
        <dbReference type="ARBA" id="ARBA00023125"/>
    </source>
</evidence>
<dbReference type="AlphaFoldDB" id="A0AA37UGA5"/>
<proteinExistence type="predicted"/>
<comment type="caution">
    <text evidence="6">The sequence shown here is derived from an EMBL/GenBank/DDBJ whole genome shotgun (WGS) entry which is preliminary data.</text>
</comment>
<dbReference type="InterPro" id="IPR009057">
    <property type="entry name" value="Homeodomain-like_sf"/>
</dbReference>